<evidence type="ECO:0000256" key="4">
    <source>
        <dbReference type="PIRNR" id="PIRNR003352"/>
    </source>
</evidence>
<evidence type="ECO:0000256" key="2">
    <source>
        <dbReference type="ARBA" id="ARBA00005514"/>
    </source>
</evidence>
<name>A0A0A1XKW5_ZEUCU</name>
<dbReference type="InterPro" id="IPR029004">
    <property type="entry name" value="Ribosomal_eL28/Mak16"/>
</dbReference>
<comment type="subcellular location">
    <subcellularLocation>
        <location evidence="1">Nucleus</location>
    </subcellularLocation>
</comment>
<feature type="compositionally biased region" description="Acidic residues" evidence="5">
    <location>
        <begin position="258"/>
        <end position="292"/>
    </location>
</feature>
<dbReference type="FunFam" id="3.30.390.110:FF:000001">
    <property type="entry name" value="Protein MAK16 homolog"/>
    <property type="match status" value="1"/>
</dbReference>
<dbReference type="Pfam" id="PF04874">
    <property type="entry name" value="Mak16"/>
    <property type="match status" value="1"/>
</dbReference>
<dbReference type="PIRSF" id="PIRSF003352">
    <property type="entry name" value="MAK16"/>
    <property type="match status" value="1"/>
</dbReference>
<gene>
    <name evidence="7" type="primary">mak16-a</name>
    <name evidence="7" type="ORF">g.2231</name>
</gene>
<comment type="similarity">
    <text evidence="2 4">Belongs to the MAK16 family.</text>
</comment>
<organism evidence="7">
    <name type="scientific">Zeugodacus cucurbitae</name>
    <name type="common">Melon fruit fly</name>
    <name type="synonym">Bactrocera cucurbitae</name>
    <dbReference type="NCBI Taxonomy" id="28588"/>
    <lineage>
        <taxon>Eukaryota</taxon>
        <taxon>Metazoa</taxon>
        <taxon>Ecdysozoa</taxon>
        <taxon>Arthropoda</taxon>
        <taxon>Hexapoda</taxon>
        <taxon>Insecta</taxon>
        <taxon>Pterygota</taxon>
        <taxon>Neoptera</taxon>
        <taxon>Endopterygota</taxon>
        <taxon>Diptera</taxon>
        <taxon>Brachycera</taxon>
        <taxon>Muscomorpha</taxon>
        <taxon>Tephritoidea</taxon>
        <taxon>Tephritidae</taxon>
        <taxon>Zeugodacus</taxon>
        <taxon>Zeugodacus</taxon>
    </lineage>
</organism>
<dbReference type="GO" id="GO:0000460">
    <property type="term" value="P:maturation of 5.8S rRNA"/>
    <property type="evidence" value="ECO:0007669"/>
    <property type="project" value="TreeGrafter"/>
</dbReference>
<accession>A0A0A1XKW5</accession>
<dbReference type="Gene3D" id="3.30.390.110">
    <property type="match status" value="1"/>
</dbReference>
<dbReference type="AlphaFoldDB" id="A0A0A1XKW5"/>
<protein>
    <recommendedName>
        <fullName evidence="4">Protein MAK16 homolog</fullName>
    </recommendedName>
</protein>
<feature type="region of interest" description="Disordered" evidence="5">
    <location>
        <begin position="191"/>
        <end position="365"/>
    </location>
</feature>
<dbReference type="InterPro" id="IPR006958">
    <property type="entry name" value="Mak16"/>
</dbReference>
<evidence type="ECO:0000313" key="7">
    <source>
        <dbReference type="EMBL" id="JAD11183.1"/>
    </source>
</evidence>
<feature type="compositionally biased region" description="Acidic residues" evidence="5">
    <location>
        <begin position="299"/>
        <end position="308"/>
    </location>
</feature>
<dbReference type="PANTHER" id="PTHR23405">
    <property type="entry name" value="MAINTENANCE OF KILLER 16 MAK16 PROTEIN-RELATED"/>
    <property type="match status" value="1"/>
</dbReference>
<dbReference type="GO" id="GO:0000470">
    <property type="term" value="P:maturation of LSU-rRNA"/>
    <property type="evidence" value="ECO:0007669"/>
    <property type="project" value="TreeGrafter"/>
</dbReference>
<keyword evidence="3 4" id="KW-0539">Nucleus</keyword>
<dbReference type="PANTHER" id="PTHR23405:SF4">
    <property type="entry name" value="PROTEIN MAK16 HOMOLOG"/>
    <property type="match status" value="1"/>
</dbReference>
<evidence type="ECO:0000256" key="3">
    <source>
        <dbReference type="ARBA" id="ARBA00023242"/>
    </source>
</evidence>
<proteinExistence type="inferred from homology"/>
<evidence type="ECO:0000256" key="1">
    <source>
        <dbReference type="ARBA" id="ARBA00004123"/>
    </source>
</evidence>
<sequence length="365" mass="42812">MQHDDVVWSIINKSFCSHKVKTDTRTFCRHEYNLTGLCTRRTCPLANSQYATVREEKGIIYLYMKTAERAHMPNKLWERVKLSRNFEKALEQINENLVFWPKYMIAKNKQRFLKITQYLIRMRKLKLRRQKLIVPLSRKIERRESRREKKALIAAKIDNHIEKELLERLKSGTYQDIYNFPQTAFNKALEAEEVEDEEASDEEEQEVEKEMEVDEEASDEEEQEVEKEMEVDEEASDEEEQEVEKEMEVDEEVRRELLDEEFVEADSDEEDDDDDDDADSDSGEREEIEVDSDFTASDSDNDADDIEDTPAPGAFVRAPAKSSKQAPADTASSSKTAKRRTKKPKVEIEYEMETETAAERQRLHN</sequence>
<feature type="domain" description="Ribosomal eL28/Mak16" evidence="6">
    <location>
        <begin position="6"/>
        <end position="118"/>
    </location>
</feature>
<evidence type="ECO:0000256" key="5">
    <source>
        <dbReference type="SAM" id="MobiDB-lite"/>
    </source>
</evidence>
<dbReference type="Pfam" id="PF01778">
    <property type="entry name" value="Ribosomal_L28e"/>
    <property type="match status" value="1"/>
</dbReference>
<evidence type="ECO:0000259" key="6">
    <source>
        <dbReference type="Pfam" id="PF01778"/>
    </source>
</evidence>
<dbReference type="GO" id="GO:0030687">
    <property type="term" value="C:preribosome, large subunit precursor"/>
    <property type="evidence" value="ECO:0007669"/>
    <property type="project" value="TreeGrafter"/>
</dbReference>
<dbReference type="GO" id="GO:0005730">
    <property type="term" value="C:nucleolus"/>
    <property type="evidence" value="ECO:0007669"/>
    <property type="project" value="UniProtKB-UniRule"/>
</dbReference>
<reference evidence="7" key="1">
    <citation type="submission" date="2014-11" db="EMBL/GenBank/DDBJ databases">
        <authorList>
            <person name="Geib S."/>
        </authorList>
    </citation>
    <scope>NUCLEOTIDE SEQUENCE</scope>
</reference>
<reference evidence="7" key="2">
    <citation type="journal article" date="2015" name="Gigascience">
        <title>Reconstructing a comprehensive transcriptome assembly of a white-pupal translocated strain of the pest fruit fly Bactrocera cucurbitae.</title>
        <authorList>
            <person name="Sim S.B."/>
            <person name="Calla B."/>
            <person name="Hall B."/>
            <person name="DeRego T."/>
            <person name="Geib S.M."/>
        </authorList>
    </citation>
    <scope>NUCLEOTIDE SEQUENCE</scope>
</reference>
<dbReference type="EMBL" id="GBXI01003109">
    <property type="protein sequence ID" value="JAD11183.1"/>
    <property type="molecule type" value="Transcribed_RNA"/>
</dbReference>
<feature type="compositionally biased region" description="Acidic residues" evidence="5">
    <location>
        <begin position="191"/>
        <end position="251"/>
    </location>
</feature>